<reference evidence="1 2" key="1">
    <citation type="submission" date="2017-02" db="EMBL/GenBank/DDBJ databases">
        <title>The new phylogeny of genus Mycobacterium.</title>
        <authorList>
            <person name="Tortoli E."/>
            <person name="Trovato A."/>
            <person name="Cirillo D.M."/>
        </authorList>
    </citation>
    <scope>NUCLEOTIDE SEQUENCE [LARGE SCALE GENOMIC DNA]</scope>
    <source>
        <strain evidence="1 2">IP1130001</strain>
    </source>
</reference>
<dbReference type="Proteomes" id="UP000243140">
    <property type="component" value="Unassembled WGS sequence"/>
</dbReference>
<keyword evidence="2" id="KW-1185">Reference proteome</keyword>
<protein>
    <submittedName>
        <fullName evidence="1">Uncharacterized protein</fullName>
    </submittedName>
</protein>
<proteinExistence type="predicted"/>
<accession>A0ABX3SPW2</accession>
<organism evidence="1 2">
    <name type="scientific">Mycobacterium malmoense</name>
    <dbReference type="NCBI Taxonomy" id="1780"/>
    <lineage>
        <taxon>Bacteria</taxon>
        <taxon>Bacillati</taxon>
        <taxon>Actinomycetota</taxon>
        <taxon>Actinomycetes</taxon>
        <taxon>Mycobacteriales</taxon>
        <taxon>Mycobacteriaceae</taxon>
        <taxon>Mycobacterium</taxon>
    </lineage>
</organism>
<gene>
    <name evidence="1" type="ORF">BST29_15855</name>
</gene>
<sequence>MKCCRGGGGDIVTELFKSLPSMEIAHYLVVSEEDRAQFAGWTDAIVAANTVEGGVTGALETVVLPAVGHPKGPSLFSAAHIAPKWAAFRKRRSLRQSGTWQRLARLRSANALISDLIA</sequence>
<dbReference type="EMBL" id="MVHV01000016">
    <property type="protein sequence ID" value="ORA80623.1"/>
    <property type="molecule type" value="Genomic_DNA"/>
</dbReference>
<name>A0ABX3SPW2_MYCMA</name>
<evidence type="ECO:0000313" key="1">
    <source>
        <dbReference type="EMBL" id="ORA80623.1"/>
    </source>
</evidence>
<evidence type="ECO:0000313" key="2">
    <source>
        <dbReference type="Proteomes" id="UP000243140"/>
    </source>
</evidence>
<comment type="caution">
    <text evidence="1">The sequence shown here is derived from an EMBL/GenBank/DDBJ whole genome shotgun (WGS) entry which is preliminary data.</text>
</comment>